<dbReference type="InterPro" id="IPR051781">
    <property type="entry name" value="Metallo-dep_Hydrolase"/>
</dbReference>
<organism evidence="2 3">
    <name type="scientific">Novosphingobium malaysiense</name>
    <dbReference type="NCBI Taxonomy" id="1348853"/>
    <lineage>
        <taxon>Bacteria</taxon>
        <taxon>Pseudomonadati</taxon>
        <taxon>Pseudomonadota</taxon>
        <taxon>Alphaproteobacteria</taxon>
        <taxon>Sphingomonadales</taxon>
        <taxon>Sphingomonadaceae</taxon>
        <taxon>Novosphingobium</taxon>
    </lineage>
</organism>
<dbReference type="EMBL" id="JTDI01000003">
    <property type="protein sequence ID" value="KHK91630.1"/>
    <property type="molecule type" value="Genomic_DNA"/>
</dbReference>
<dbReference type="InterPro" id="IPR006680">
    <property type="entry name" value="Amidohydro-rel"/>
</dbReference>
<feature type="domain" description="Amidohydrolase-related" evidence="1">
    <location>
        <begin position="109"/>
        <end position="460"/>
    </location>
</feature>
<dbReference type="Gene3D" id="3.30.110.90">
    <property type="entry name" value="Amidohydrolase"/>
    <property type="match status" value="1"/>
</dbReference>
<gene>
    <name evidence="2" type="ORF">LK12_12600</name>
</gene>
<dbReference type="Gene3D" id="2.30.40.10">
    <property type="entry name" value="Urease, subunit C, domain 1"/>
    <property type="match status" value="1"/>
</dbReference>
<dbReference type="InterPro" id="IPR032466">
    <property type="entry name" value="Metal_Hydrolase"/>
</dbReference>
<evidence type="ECO:0000259" key="1">
    <source>
        <dbReference type="Pfam" id="PF01979"/>
    </source>
</evidence>
<keyword evidence="3" id="KW-1185">Reference proteome</keyword>
<dbReference type="Proteomes" id="UP000031057">
    <property type="component" value="Unassembled WGS sequence"/>
</dbReference>
<dbReference type="AlphaFoldDB" id="A0A0B1ZKM5"/>
<dbReference type="Gene3D" id="3.40.50.10910">
    <property type="entry name" value="Amidohydrolase"/>
    <property type="match status" value="1"/>
</dbReference>
<proteinExistence type="predicted"/>
<evidence type="ECO:0000313" key="3">
    <source>
        <dbReference type="Proteomes" id="UP000031057"/>
    </source>
</evidence>
<evidence type="ECO:0000313" key="2">
    <source>
        <dbReference type="EMBL" id="KHK91630.1"/>
    </source>
</evidence>
<reference evidence="2 3" key="1">
    <citation type="submission" date="2014-10" db="EMBL/GenBank/DDBJ databases">
        <title>Genome sequence of Novosphingobium malaysiense MUSC 273(T).</title>
        <authorList>
            <person name="Lee L.-H."/>
        </authorList>
    </citation>
    <scope>NUCLEOTIDE SEQUENCE [LARGE SCALE GENOMIC DNA]</scope>
    <source>
        <strain evidence="2 3">MUSC 273</strain>
    </source>
</reference>
<dbReference type="PANTHER" id="PTHR43135">
    <property type="entry name" value="ALPHA-D-RIBOSE 1-METHYLPHOSPHONATE 5-TRIPHOSPHATE DIPHOSPHATASE"/>
    <property type="match status" value="1"/>
</dbReference>
<sequence length="503" mass="53577">MLSGVAPSGQQGILAGMIRRFLPALRLFARSLAFSGAVCTASATLAAETEGQTIVLRHVDLVDFSEDAPLRLHDGMVIVSQGRITYAGPMSGAPSVRNARDVDATGLTAIPGLADMHVHVWDEAELGAYLAHGITTIRNMSGMPFHLDLQRRLETGQIDGPRLVTTGPILNSQGANAQINHQLVETADAARKAVADQAEAGFTRLKVYSNLKRAPYEALLDEARTRGLKITGHTPEGVRLDGMPFERPFSIGFEEILDDGFETIEHVESILWHGLADGRDDGAARALARRIAASGTAVTPTLVAHHNLVMMARTHGAYADRPGTETLNPVTQATEQEYIDVWSKQDAARHEAKDAWLSRFTRMLAEEGVTLVTGSDSGIFSNVPGISLHEELALMQRGGMSPFAVLKASTANVASVLGETGKAGCLLQGCRADIVLLGCDPLEAIACTRHVRGVLMGGRWYGPDKLAALQAAAAQPDPQRTIENLTEGMAAQGTPLDPAALGL</sequence>
<name>A0A0B1ZKM5_9SPHN</name>
<dbReference type="SUPFAM" id="SSF51556">
    <property type="entry name" value="Metallo-dependent hydrolases"/>
    <property type="match status" value="1"/>
</dbReference>
<dbReference type="InterPro" id="IPR011059">
    <property type="entry name" value="Metal-dep_hydrolase_composite"/>
</dbReference>
<dbReference type="STRING" id="1348853.LK12_12600"/>
<dbReference type="OrthoDB" id="9782972at2"/>
<dbReference type="SUPFAM" id="SSF51338">
    <property type="entry name" value="Composite domain of metallo-dependent hydrolases"/>
    <property type="match status" value="1"/>
</dbReference>
<dbReference type="Gene3D" id="1.20.58.520">
    <property type="entry name" value="Amidohydrolase"/>
    <property type="match status" value="1"/>
</dbReference>
<comment type="caution">
    <text evidence="2">The sequence shown here is derived from an EMBL/GenBank/DDBJ whole genome shotgun (WGS) entry which is preliminary data.</text>
</comment>
<dbReference type="Pfam" id="PF01979">
    <property type="entry name" value="Amidohydro_1"/>
    <property type="match status" value="1"/>
</dbReference>
<accession>A0A0B1ZKM5</accession>
<dbReference type="GO" id="GO:0016810">
    <property type="term" value="F:hydrolase activity, acting on carbon-nitrogen (but not peptide) bonds"/>
    <property type="evidence" value="ECO:0007669"/>
    <property type="project" value="InterPro"/>
</dbReference>
<protein>
    <recommendedName>
        <fullName evidence="1">Amidohydrolase-related domain-containing protein</fullName>
    </recommendedName>
</protein>
<dbReference type="PANTHER" id="PTHR43135:SF3">
    <property type="entry name" value="ALPHA-D-RIBOSE 1-METHYLPHOSPHONATE 5-TRIPHOSPHATE DIPHOSPHATASE"/>
    <property type="match status" value="1"/>
</dbReference>